<keyword evidence="2" id="KW-1133">Transmembrane helix</keyword>
<dbReference type="EMBL" id="CAJNDS010001879">
    <property type="protein sequence ID" value="CAE7286738.1"/>
    <property type="molecule type" value="Genomic_DNA"/>
</dbReference>
<evidence type="ECO:0000256" key="2">
    <source>
        <dbReference type="SAM" id="Phobius"/>
    </source>
</evidence>
<keyword evidence="2" id="KW-0472">Membrane</keyword>
<evidence type="ECO:0000313" key="3">
    <source>
        <dbReference type="EMBL" id="CAE7286738.1"/>
    </source>
</evidence>
<dbReference type="Proteomes" id="UP000604046">
    <property type="component" value="Unassembled WGS sequence"/>
</dbReference>
<dbReference type="AlphaFoldDB" id="A0A812N450"/>
<accession>A0A812N450</accession>
<name>A0A812N450_9DINO</name>
<protein>
    <recommendedName>
        <fullName evidence="5">Transmembrane protein</fullName>
    </recommendedName>
</protein>
<reference evidence="3" key="1">
    <citation type="submission" date="2021-02" db="EMBL/GenBank/DDBJ databases">
        <authorList>
            <person name="Dougan E. K."/>
            <person name="Rhodes N."/>
            <person name="Thang M."/>
            <person name="Chan C."/>
        </authorList>
    </citation>
    <scope>NUCLEOTIDE SEQUENCE</scope>
</reference>
<feature type="transmembrane region" description="Helical" evidence="2">
    <location>
        <begin position="20"/>
        <end position="39"/>
    </location>
</feature>
<proteinExistence type="predicted"/>
<evidence type="ECO:0000256" key="1">
    <source>
        <dbReference type="SAM" id="MobiDB-lite"/>
    </source>
</evidence>
<organism evidence="3 4">
    <name type="scientific">Symbiodinium natans</name>
    <dbReference type="NCBI Taxonomy" id="878477"/>
    <lineage>
        <taxon>Eukaryota</taxon>
        <taxon>Sar</taxon>
        <taxon>Alveolata</taxon>
        <taxon>Dinophyceae</taxon>
        <taxon>Suessiales</taxon>
        <taxon>Symbiodiniaceae</taxon>
        <taxon>Symbiodinium</taxon>
    </lineage>
</organism>
<feature type="transmembrane region" description="Helical" evidence="2">
    <location>
        <begin position="94"/>
        <end position="114"/>
    </location>
</feature>
<keyword evidence="2" id="KW-0812">Transmembrane</keyword>
<keyword evidence="4" id="KW-1185">Reference proteome</keyword>
<feature type="compositionally biased region" description="Basic and acidic residues" evidence="1">
    <location>
        <begin position="217"/>
        <end position="233"/>
    </location>
</feature>
<evidence type="ECO:0000313" key="4">
    <source>
        <dbReference type="Proteomes" id="UP000604046"/>
    </source>
</evidence>
<feature type="region of interest" description="Disordered" evidence="1">
    <location>
        <begin position="158"/>
        <end position="276"/>
    </location>
</feature>
<feature type="compositionally biased region" description="Basic and acidic residues" evidence="1">
    <location>
        <begin position="175"/>
        <end position="185"/>
    </location>
</feature>
<dbReference type="OrthoDB" id="426063at2759"/>
<evidence type="ECO:0008006" key="5">
    <source>
        <dbReference type="Google" id="ProtNLM"/>
    </source>
</evidence>
<sequence>MSSMPQMEGRAGQHLSWSSLALKALVVLLVPLVVFRFLFVDVWGGLNDAAVPILGLYLLRGEDESFFACYERLSKIWLFNECCGIQKDVTFVSALIVFILISLVCGANDAYLLFCQDPSISRWHSLVAGNGLLNLTCAALAVHMWRASFQAIPVPTPEAVEERPQPLRPIRRSSRIHETKAEADPKPSQPEQAAKRQERGQAKSAILRHLTVPMSEEEARRSRESSAERDPDRLAVPLRQSRRSSSWKLGSLFKPTPDHHRSSSQPPVVHPWLGEI</sequence>
<comment type="caution">
    <text evidence="3">The sequence shown here is derived from an EMBL/GenBank/DDBJ whole genome shotgun (WGS) entry which is preliminary data.</text>
</comment>
<gene>
    <name evidence="3" type="ORF">SNAT2548_LOCUS15161</name>
</gene>
<feature type="transmembrane region" description="Helical" evidence="2">
    <location>
        <begin position="126"/>
        <end position="145"/>
    </location>
</feature>